<name>A0A1H0T6R1_SELRU</name>
<keyword evidence="4" id="KW-0804">Transcription</keyword>
<evidence type="ECO:0000256" key="2">
    <source>
        <dbReference type="ARBA" id="ARBA00023015"/>
    </source>
</evidence>
<dbReference type="Gene3D" id="1.10.10.10">
    <property type="entry name" value="Winged helix-like DNA-binding domain superfamily/Winged helix DNA-binding domain"/>
    <property type="match status" value="1"/>
</dbReference>
<dbReference type="RefSeq" id="WP_074572755.1">
    <property type="nucleotide sequence ID" value="NZ_FNJQ01000021.1"/>
</dbReference>
<evidence type="ECO:0000256" key="4">
    <source>
        <dbReference type="ARBA" id="ARBA00023163"/>
    </source>
</evidence>
<organism evidence="6 7">
    <name type="scientific">Selenomonas ruminantium</name>
    <dbReference type="NCBI Taxonomy" id="971"/>
    <lineage>
        <taxon>Bacteria</taxon>
        <taxon>Bacillati</taxon>
        <taxon>Bacillota</taxon>
        <taxon>Negativicutes</taxon>
        <taxon>Selenomonadales</taxon>
        <taxon>Selenomonadaceae</taxon>
        <taxon>Selenomonas</taxon>
    </lineage>
</organism>
<evidence type="ECO:0000256" key="3">
    <source>
        <dbReference type="ARBA" id="ARBA00023125"/>
    </source>
</evidence>
<dbReference type="PANTHER" id="PTHR30346:SF0">
    <property type="entry name" value="HCA OPERON TRANSCRIPTIONAL ACTIVATOR HCAR"/>
    <property type="match status" value="1"/>
</dbReference>
<dbReference type="PRINTS" id="PR00039">
    <property type="entry name" value="HTHLYSR"/>
</dbReference>
<dbReference type="CDD" id="cd08414">
    <property type="entry name" value="PBP2_LTTR_aromatics_like"/>
    <property type="match status" value="1"/>
</dbReference>
<reference evidence="6 7" key="1">
    <citation type="submission" date="2016-10" db="EMBL/GenBank/DDBJ databases">
        <authorList>
            <person name="de Groot N.N."/>
        </authorList>
    </citation>
    <scope>NUCLEOTIDE SEQUENCE [LARGE SCALE GENOMIC DNA]</scope>
    <source>
        <strain evidence="6 7">S137</strain>
    </source>
</reference>
<dbReference type="Gene3D" id="3.40.190.10">
    <property type="entry name" value="Periplasmic binding protein-like II"/>
    <property type="match status" value="2"/>
</dbReference>
<comment type="similarity">
    <text evidence="1">Belongs to the LysR transcriptional regulatory family.</text>
</comment>
<evidence type="ECO:0000313" key="7">
    <source>
        <dbReference type="Proteomes" id="UP000182412"/>
    </source>
</evidence>
<dbReference type="InterPro" id="IPR005119">
    <property type="entry name" value="LysR_subst-bd"/>
</dbReference>
<dbReference type="EMBL" id="FNJQ01000021">
    <property type="protein sequence ID" value="SDP49420.1"/>
    <property type="molecule type" value="Genomic_DNA"/>
</dbReference>
<keyword evidence="2" id="KW-0805">Transcription regulation</keyword>
<dbReference type="SUPFAM" id="SSF53850">
    <property type="entry name" value="Periplasmic binding protein-like II"/>
    <property type="match status" value="1"/>
</dbReference>
<dbReference type="Proteomes" id="UP000182412">
    <property type="component" value="Unassembled WGS sequence"/>
</dbReference>
<dbReference type="AlphaFoldDB" id="A0A1H0T6R1"/>
<dbReference type="GO" id="GO:0003700">
    <property type="term" value="F:DNA-binding transcription factor activity"/>
    <property type="evidence" value="ECO:0007669"/>
    <property type="project" value="InterPro"/>
</dbReference>
<dbReference type="InterPro" id="IPR036390">
    <property type="entry name" value="WH_DNA-bd_sf"/>
</dbReference>
<dbReference type="InterPro" id="IPR000847">
    <property type="entry name" value="LysR_HTH_N"/>
</dbReference>
<sequence>MNIQQLRYFLVLADTLSFTKTAEKYYISQTAVSNQIKALEEKLGVQLFQRDNRKVILTPAGKVFVKEAKSIITRIEEAVQHTKDAAEGFAGEIHVGYQWGFERTVFPRVLQDFQYEYPNIEILIERDEVAALYDGVMEGKYDIIFNLPLPGKKKSGLKEMVLARYPLYVAVPPQHPFAEFHSLKREQLADEIFISYRQNALSEYDPTQAILADFADVGLVPNINFQHQAIESILLFVALGKGITIVPEYFLPCAPAGINLLFIPLEDSALPAEVAAIWQEKNTNPALDKFVECIQKD</sequence>
<feature type="domain" description="HTH lysR-type" evidence="5">
    <location>
        <begin position="1"/>
        <end position="58"/>
    </location>
</feature>
<dbReference type="PANTHER" id="PTHR30346">
    <property type="entry name" value="TRANSCRIPTIONAL DUAL REGULATOR HCAR-RELATED"/>
    <property type="match status" value="1"/>
</dbReference>
<accession>A0A1H0T6R1</accession>
<protein>
    <submittedName>
        <fullName evidence="6">DNA-binding transcriptional regulator, LysR family</fullName>
    </submittedName>
</protein>
<evidence type="ECO:0000259" key="5">
    <source>
        <dbReference type="PROSITE" id="PS50931"/>
    </source>
</evidence>
<dbReference type="InterPro" id="IPR036388">
    <property type="entry name" value="WH-like_DNA-bd_sf"/>
</dbReference>
<evidence type="ECO:0000313" key="6">
    <source>
        <dbReference type="EMBL" id="SDP49420.1"/>
    </source>
</evidence>
<proteinExistence type="inferred from homology"/>
<dbReference type="PROSITE" id="PS50931">
    <property type="entry name" value="HTH_LYSR"/>
    <property type="match status" value="1"/>
</dbReference>
<evidence type="ECO:0000256" key="1">
    <source>
        <dbReference type="ARBA" id="ARBA00009437"/>
    </source>
</evidence>
<dbReference type="GO" id="GO:0003677">
    <property type="term" value="F:DNA binding"/>
    <property type="evidence" value="ECO:0007669"/>
    <property type="project" value="UniProtKB-KW"/>
</dbReference>
<gene>
    <name evidence="6" type="ORF">SAMN05216366_12160</name>
</gene>
<dbReference type="GO" id="GO:0032993">
    <property type="term" value="C:protein-DNA complex"/>
    <property type="evidence" value="ECO:0007669"/>
    <property type="project" value="TreeGrafter"/>
</dbReference>
<dbReference type="Pfam" id="PF00126">
    <property type="entry name" value="HTH_1"/>
    <property type="match status" value="1"/>
</dbReference>
<dbReference type="SUPFAM" id="SSF46785">
    <property type="entry name" value="Winged helix' DNA-binding domain"/>
    <property type="match status" value="1"/>
</dbReference>
<keyword evidence="3 6" id="KW-0238">DNA-binding</keyword>
<dbReference type="OrthoDB" id="1677645at2"/>
<dbReference type="FunFam" id="1.10.10.10:FF:000001">
    <property type="entry name" value="LysR family transcriptional regulator"/>
    <property type="match status" value="1"/>
</dbReference>
<dbReference type="Pfam" id="PF03466">
    <property type="entry name" value="LysR_substrate"/>
    <property type="match status" value="1"/>
</dbReference>